<dbReference type="GO" id="GO:0042554">
    <property type="term" value="P:superoxide anion generation"/>
    <property type="evidence" value="ECO:0007669"/>
    <property type="project" value="TreeGrafter"/>
</dbReference>
<dbReference type="GO" id="GO:0035091">
    <property type="term" value="F:phosphatidylinositol binding"/>
    <property type="evidence" value="ECO:0007669"/>
    <property type="project" value="InterPro"/>
</dbReference>
<evidence type="ECO:0000256" key="1">
    <source>
        <dbReference type="SAM" id="MobiDB-lite"/>
    </source>
</evidence>
<dbReference type="PROSITE" id="PS50195">
    <property type="entry name" value="PX"/>
    <property type="match status" value="1"/>
</dbReference>
<gene>
    <name evidence="4" type="primary">LOC111137331</name>
</gene>
<organism evidence="3 4">
    <name type="scientific">Crassostrea virginica</name>
    <name type="common">Eastern oyster</name>
    <dbReference type="NCBI Taxonomy" id="6565"/>
    <lineage>
        <taxon>Eukaryota</taxon>
        <taxon>Metazoa</taxon>
        <taxon>Spiralia</taxon>
        <taxon>Lophotrochozoa</taxon>
        <taxon>Mollusca</taxon>
        <taxon>Bivalvia</taxon>
        <taxon>Autobranchia</taxon>
        <taxon>Pteriomorphia</taxon>
        <taxon>Ostreida</taxon>
        <taxon>Ostreoidea</taxon>
        <taxon>Ostreidae</taxon>
        <taxon>Crassostrea</taxon>
    </lineage>
</organism>
<name>A0A8B8EX13_CRAVI</name>
<dbReference type="InterPro" id="IPR051228">
    <property type="entry name" value="NADPH_Oxidase/PX-Domain"/>
</dbReference>
<dbReference type="GeneID" id="111137331"/>
<keyword evidence="3" id="KW-1185">Reference proteome</keyword>
<dbReference type="AlphaFoldDB" id="A0A8B8EX13"/>
<dbReference type="GO" id="GO:0005737">
    <property type="term" value="C:cytoplasm"/>
    <property type="evidence" value="ECO:0007669"/>
    <property type="project" value="TreeGrafter"/>
</dbReference>
<accession>A0A8B8EX13</accession>
<dbReference type="CDD" id="cd06093">
    <property type="entry name" value="PX_domain"/>
    <property type="match status" value="1"/>
</dbReference>
<dbReference type="OrthoDB" id="10255964at2759"/>
<dbReference type="GO" id="GO:0016176">
    <property type="term" value="F:superoxide-generating NADPH oxidase activator activity"/>
    <property type="evidence" value="ECO:0007669"/>
    <property type="project" value="TreeGrafter"/>
</dbReference>
<evidence type="ECO:0000313" key="3">
    <source>
        <dbReference type="Proteomes" id="UP000694844"/>
    </source>
</evidence>
<dbReference type="PANTHER" id="PTHR15706">
    <property type="entry name" value="SH3 MULTIPLE DOMAIN"/>
    <property type="match status" value="1"/>
</dbReference>
<dbReference type="Proteomes" id="UP000694844">
    <property type="component" value="Chromosome 5"/>
</dbReference>
<feature type="domain" description="PX" evidence="2">
    <location>
        <begin position="11"/>
        <end position="129"/>
    </location>
</feature>
<dbReference type="SUPFAM" id="SSF64268">
    <property type="entry name" value="PX domain"/>
    <property type="match status" value="1"/>
</dbReference>
<dbReference type="RefSeq" id="XP_022344472.1">
    <property type="nucleotide sequence ID" value="XM_022488764.1"/>
</dbReference>
<dbReference type="PANTHER" id="PTHR15706:SF27">
    <property type="entry name" value="PX DOMAIN-CONTAINING PROTEIN"/>
    <property type="match status" value="1"/>
</dbReference>
<dbReference type="InterPro" id="IPR036871">
    <property type="entry name" value="PX_dom_sf"/>
</dbReference>
<sequence>MDNINVCSNLHVTSLVLSGFVEVSGPSGKEYLFIIDVTWSDNRSLSVKRTYKDFMNFRQKLVSAAKRGNCDVKIPILQGYRIFRRYDRTLAEEREEELHKFMSYILSSNPKLRELSTVVDFFEPQPSDPVPYRLPPDGACGSDSDSEDPFAEKIFDRKWAKNK</sequence>
<dbReference type="KEGG" id="cvn:111137331"/>
<evidence type="ECO:0000259" key="2">
    <source>
        <dbReference type="PROSITE" id="PS50195"/>
    </source>
</evidence>
<dbReference type="Gene3D" id="3.30.1520.10">
    <property type="entry name" value="Phox-like domain"/>
    <property type="match status" value="1"/>
</dbReference>
<evidence type="ECO:0000313" key="4">
    <source>
        <dbReference type="RefSeq" id="XP_022344472.1"/>
    </source>
</evidence>
<feature type="region of interest" description="Disordered" evidence="1">
    <location>
        <begin position="127"/>
        <end position="149"/>
    </location>
</feature>
<dbReference type="Pfam" id="PF00787">
    <property type="entry name" value="PX"/>
    <property type="match status" value="1"/>
</dbReference>
<dbReference type="SMART" id="SM00312">
    <property type="entry name" value="PX"/>
    <property type="match status" value="1"/>
</dbReference>
<proteinExistence type="predicted"/>
<dbReference type="InterPro" id="IPR001683">
    <property type="entry name" value="PX_dom"/>
</dbReference>
<reference evidence="4" key="1">
    <citation type="submission" date="2025-08" db="UniProtKB">
        <authorList>
            <consortium name="RefSeq"/>
        </authorList>
    </citation>
    <scope>IDENTIFICATION</scope>
    <source>
        <tissue evidence="4">Whole sample</tissue>
    </source>
</reference>
<protein>
    <submittedName>
        <fullName evidence="4">Uncharacterized protein LOC111137331</fullName>
    </submittedName>
</protein>